<dbReference type="AlphaFoldDB" id="A0A7Y0ACS0"/>
<dbReference type="Gene3D" id="3.40.50.1360">
    <property type="match status" value="1"/>
</dbReference>
<dbReference type="InterPro" id="IPR001034">
    <property type="entry name" value="DeoR_HTH"/>
</dbReference>
<keyword evidence="1" id="KW-0805">Transcription regulation</keyword>
<dbReference type="Pfam" id="PF08220">
    <property type="entry name" value="HTH_DeoR"/>
    <property type="match status" value="1"/>
</dbReference>
<keyword evidence="6" id="KW-1185">Reference proteome</keyword>
<evidence type="ECO:0000259" key="4">
    <source>
        <dbReference type="PROSITE" id="PS51000"/>
    </source>
</evidence>
<dbReference type="EMBL" id="JABBGH010000001">
    <property type="protein sequence ID" value="NML64961.1"/>
    <property type="molecule type" value="Genomic_DNA"/>
</dbReference>
<dbReference type="PRINTS" id="PR00037">
    <property type="entry name" value="HTHLACR"/>
</dbReference>
<keyword evidence="2" id="KW-0238">DNA-binding</keyword>
<dbReference type="PROSITE" id="PS51000">
    <property type="entry name" value="HTH_DEOR_2"/>
    <property type="match status" value="1"/>
</dbReference>
<keyword evidence="3" id="KW-0804">Transcription</keyword>
<evidence type="ECO:0000313" key="5">
    <source>
        <dbReference type="EMBL" id="NML64961.1"/>
    </source>
</evidence>
<dbReference type="InterPro" id="IPR037171">
    <property type="entry name" value="NagB/RpiA_transferase-like"/>
</dbReference>
<organism evidence="5 6">
    <name type="scientific">Hymenobacter polaris</name>
    <dbReference type="NCBI Taxonomy" id="2682546"/>
    <lineage>
        <taxon>Bacteria</taxon>
        <taxon>Pseudomonadati</taxon>
        <taxon>Bacteroidota</taxon>
        <taxon>Cytophagia</taxon>
        <taxon>Cytophagales</taxon>
        <taxon>Hymenobacteraceae</taxon>
        <taxon>Hymenobacter</taxon>
    </lineage>
</organism>
<dbReference type="InterPro" id="IPR036388">
    <property type="entry name" value="WH-like_DNA-bd_sf"/>
</dbReference>
<proteinExistence type="predicted"/>
<dbReference type="GO" id="GO:0003700">
    <property type="term" value="F:DNA-binding transcription factor activity"/>
    <property type="evidence" value="ECO:0007669"/>
    <property type="project" value="InterPro"/>
</dbReference>
<protein>
    <submittedName>
        <fullName evidence="5">DeoR/GlpR transcriptional regulator</fullName>
    </submittedName>
</protein>
<dbReference type="InterPro" id="IPR014036">
    <property type="entry name" value="DeoR-like_C"/>
</dbReference>
<dbReference type="PROSITE" id="PS00894">
    <property type="entry name" value="HTH_DEOR_1"/>
    <property type="match status" value="1"/>
</dbReference>
<evidence type="ECO:0000256" key="2">
    <source>
        <dbReference type="ARBA" id="ARBA00023125"/>
    </source>
</evidence>
<evidence type="ECO:0000256" key="1">
    <source>
        <dbReference type="ARBA" id="ARBA00023015"/>
    </source>
</evidence>
<dbReference type="InterPro" id="IPR050313">
    <property type="entry name" value="Carb_Metab_HTH_regulators"/>
</dbReference>
<gene>
    <name evidence="5" type="ORF">HHL22_07055</name>
</gene>
<dbReference type="SUPFAM" id="SSF46785">
    <property type="entry name" value="Winged helix' DNA-binding domain"/>
    <property type="match status" value="1"/>
</dbReference>
<dbReference type="PANTHER" id="PTHR30363:SF44">
    <property type="entry name" value="AGA OPERON TRANSCRIPTIONAL REPRESSOR-RELATED"/>
    <property type="match status" value="1"/>
</dbReference>
<dbReference type="SUPFAM" id="SSF100950">
    <property type="entry name" value="NagB/RpiA/CoA transferase-like"/>
    <property type="match status" value="1"/>
</dbReference>
<accession>A0A7Y0ACS0</accession>
<comment type="caution">
    <text evidence="5">The sequence shown here is derived from an EMBL/GenBank/DDBJ whole genome shotgun (WGS) entry which is preliminary data.</text>
</comment>
<reference evidence="5 6" key="1">
    <citation type="submission" date="2020-04" db="EMBL/GenBank/DDBJ databases">
        <title>Hymenobacter polaris sp. nov., isolated from Arctic soil.</title>
        <authorList>
            <person name="Dahal R.H."/>
        </authorList>
    </citation>
    <scope>NUCLEOTIDE SEQUENCE [LARGE SCALE GENOMIC DNA]</scope>
    <source>
        <strain evidence="5 6">RP-2-7</strain>
    </source>
</reference>
<dbReference type="Gene3D" id="1.10.10.10">
    <property type="entry name" value="Winged helix-like DNA-binding domain superfamily/Winged helix DNA-binding domain"/>
    <property type="match status" value="1"/>
</dbReference>
<dbReference type="InterPro" id="IPR036390">
    <property type="entry name" value="WH_DNA-bd_sf"/>
</dbReference>
<dbReference type="SMART" id="SM01134">
    <property type="entry name" value="DeoRC"/>
    <property type="match status" value="1"/>
</dbReference>
<dbReference type="InterPro" id="IPR018356">
    <property type="entry name" value="Tscrpt_reg_HTH_DeoR_CS"/>
</dbReference>
<dbReference type="GO" id="GO:0003677">
    <property type="term" value="F:DNA binding"/>
    <property type="evidence" value="ECO:0007669"/>
    <property type="project" value="UniProtKB-KW"/>
</dbReference>
<dbReference type="SMART" id="SM00420">
    <property type="entry name" value="HTH_DEOR"/>
    <property type="match status" value="1"/>
</dbReference>
<dbReference type="PANTHER" id="PTHR30363">
    <property type="entry name" value="HTH-TYPE TRANSCRIPTIONAL REGULATOR SRLR-RELATED"/>
    <property type="match status" value="1"/>
</dbReference>
<evidence type="ECO:0000256" key="3">
    <source>
        <dbReference type="ARBA" id="ARBA00023163"/>
    </source>
</evidence>
<feature type="domain" description="HTH deoR-type" evidence="4">
    <location>
        <begin position="21"/>
        <end position="76"/>
    </location>
</feature>
<sequence>MTFLLKPLLPVSDLLTPDNAAAVRAQTIVEKLLQAGTVAVDELAAQFGVSVATVRRDLMELEQRGRLRRTHGGAVPREPLLYEPFRYDSSFHEQIDRNLAEKRRIGLAAAALIQPGEIISLTAGTTTTQVTRSLRPGAGVTVVTNTVNVAMELSHRSDVRVFVTGGFLTGGWFSLVGPATAQALGQFFVDKVFIGVNGIDAQKGLTSLHPEEAAIIQVMVRQAKQRIVVADHTKLGTVTTSLICPAAEVHRLITDTGATDEQVAPFCALGIEVLRV</sequence>
<dbReference type="Pfam" id="PF00455">
    <property type="entry name" value="DeoRC"/>
    <property type="match status" value="1"/>
</dbReference>
<name>A0A7Y0ACS0_9BACT</name>
<dbReference type="Proteomes" id="UP000559626">
    <property type="component" value="Unassembled WGS sequence"/>
</dbReference>
<evidence type="ECO:0000313" key="6">
    <source>
        <dbReference type="Proteomes" id="UP000559626"/>
    </source>
</evidence>